<dbReference type="AlphaFoldDB" id="A0A3N4NPK0"/>
<comment type="caution">
    <text evidence="1">The sequence shown here is derived from an EMBL/GenBank/DDBJ whole genome shotgun (WGS) entry which is preliminary data.</text>
</comment>
<sequence>MSKHWRRLTANEVELARRVFSDGIDYARVKIYRGIPYLPDINVAIAPNGNVYFPRQNCPADFALAGHSYQMWLIHELTHVWQHQLGFKTWWAGILLMAVGGYVRRKAYVYPPPHGIEHFSDLNMEQQADLLAHYYAARYLPHNPHSHHLHAFQTALHAFLDNPLQRQLLPHYRNFSII</sequence>
<evidence type="ECO:0000313" key="2">
    <source>
        <dbReference type="Proteomes" id="UP000272412"/>
    </source>
</evidence>
<reference evidence="1 2" key="1">
    <citation type="submission" date="2018-11" db="EMBL/GenBank/DDBJ databases">
        <title>Neisseria weixii sp. nov. isolated from the rectal contents of plateau pika (Ochotona cruzoniae).</title>
        <authorList>
            <person name="Zhang G."/>
        </authorList>
    </citation>
    <scope>NUCLEOTIDE SEQUENCE [LARGE SCALE GENOMIC DNA]</scope>
    <source>
        <strain evidence="1 2">10009</strain>
    </source>
</reference>
<accession>A0A3N4NPK0</accession>
<keyword evidence="2" id="KW-1185">Reference proteome</keyword>
<dbReference type="RefSeq" id="WP_123803958.1">
    <property type="nucleotide sequence ID" value="NZ_JBHSPY010000001.1"/>
</dbReference>
<proteinExistence type="predicted"/>
<evidence type="ECO:0000313" key="1">
    <source>
        <dbReference type="EMBL" id="RPD89183.1"/>
    </source>
</evidence>
<protein>
    <submittedName>
        <fullName evidence="1">Type IV secretion protein Rhs</fullName>
    </submittedName>
</protein>
<name>A0A3N4NPK0_9NEIS</name>
<dbReference type="OrthoDB" id="8686772at2"/>
<dbReference type="Proteomes" id="UP000272412">
    <property type="component" value="Unassembled WGS sequence"/>
</dbReference>
<organism evidence="1 2">
    <name type="scientific">Neisseria weixii</name>
    <dbReference type="NCBI Taxonomy" id="1853276"/>
    <lineage>
        <taxon>Bacteria</taxon>
        <taxon>Pseudomonadati</taxon>
        <taxon>Pseudomonadota</taxon>
        <taxon>Betaproteobacteria</taxon>
        <taxon>Neisseriales</taxon>
        <taxon>Neisseriaceae</taxon>
        <taxon>Neisseria</taxon>
    </lineage>
</organism>
<gene>
    <name evidence="1" type="ORF">EGK74_04875</name>
</gene>
<dbReference type="EMBL" id="RPFL01000009">
    <property type="protein sequence ID" value="RPD89183.1"/>
    <property type="molecule type" value="Genomic_DNA"/>
</dbReference>